<organism evidence="2 3">
    <name type="scientific">Actinomadura pelletieri DSM 43383</name>
    <dbReference type="NCBI Taxonomy" id="1120940"/>
    <lineage>
        <taxon>Bacteria</taxon>
        <taxon>Bacillati</taxon>
        <taxon>Actinomycetota</taxon>
        <taxon>Actinomycetes</taxon>
        <taxon>Streptosporangiales</taxon>
        <taxon>Thermomonosporaceae</taxon>
        <taxon>Actinomadura</taxon>
    </lineage>
</organism>
<gene>
    <name evidence="2" type="ORF">BZB76_4450</name>
</gene>
<feature type="transmembrane region" description="Helical" evidence="1">
    <location>
        <begin position="175"/>
        <end position="193"/>
    </location>
</feature>
<feature type="transmembrane region" description="Helical" evidence="1">
    <location>
        <begin position="131"/>
        <end position="155"/>
    </location>
</feature>
<dbReference type="OrthoDB" id="3432393at2"/>
<dbReference type="RefSeq" id="WP_121436311.1">
    <property type="nucleotide sequence ID" value="NZ_RBWU01000005.1"/>
</dbReference>
<feature type="transmembrane region" description="Helical" evidence="1">
    <location>
        <begin position="42"/>
        <end position="64"/>
    </location>
</feature>
<evidence type="ECO:0008006" key="4">
    <source>
        <dbReference type="Google" id="ProtNLM"/>
    </source>
</evidence>
<feature type="transmembrane region" description="Helical" evidence="1">
    <location>
        <begin position="200"/>
        <end position="219"/>
    </location>
</feature>
<dbReference type="EMBL" id="RBWU01000005">
    <property type="protein sequence ID" value="RKS71645.1"/>
    <property type="molecule type" value="Genomic_DNA"/>
</dbReference>
<keyword evidence="1" id="KW-1133">Transmembrane helix</keyword>
<keyword evidence="3" id="KW-1185">Reference proteome</keyword>
<dbReference type="Proteomes" id="UP000274601">
    <property type="component" value="Unassembled WGS sequence"/>
</dbReference>
<feature type="transmembrane region" description="Helical" evidence="1">
    <location>
        <begin position="84"/>
        <end position="110"/>
    </location>
</feature>
<sequence>MITGVEPPGVGTGRLPGAPSGGGLPGALAAEWTKLWSLRSTWWGLFGAGLLMGLVSLIMAEATVGNNKDPGPEGPPGVVSVSDIATGAVETVQFVVLALALLMVTGEYATGSIRATLQWVPPRGRMLLSKAAVAVAVVFPTAVLLTLIGSVVAWFRLDRWGNVDAGDLVHDALTIGLYLSLMSVLVMGVGAMLRSTAATLTTAFIFVLVLPVTLANTGVDLLKDVADGLPSSAGRYLMNGDGPYPVAAALAILAVWTVAAVWGGITVLRQRDA</sequence>
<comment type="caution">
    <text evidence="2">The sequence shown here is derived from an EMBL/GenBank/DDBJ whole genome shotgun (WGS) entry which is preliminary data.</text>
</comment>
<protein>
    <recommendedName>
        <fullName evidence="4">ABC-2 type transport system permease protein</fullName>
    </recommendedName>
</protein>
<keyword evidence="1" id="KW-0472">Membrane</keyword>
<accession>A0A495QHL0</accession>
<evidence type="ECO:0000313" key="2">
    <source>
        <dbReference type="EMBL" id="RKS71645.1"/>
    </source>
</evidence>
<dbReference type="AlphaFoldDB" id="A0A495QHL0"/>
<evidence type="ECO:0000313" key="3">
    <source>
        <dbReference type="Proteomes" id="UP000274601"/>
    </source>
</evidence>
<evidence type="ECO:0000256" key="1">
    <source>
        <dbReference type="SAM" id="Phobius"/>
    </source>
</evidence>
<feature type="transmembrane region" description="Helical" evidence="1">
    <location>
        <begin position="246"/>
        <end position="268"/>
    </location>
</feature>
<proteinExistence type="predicted"/>
<reference evidence="2 3" key="1">
    <citation type="submission" date="2018-10" db="EMBL/GenBank/DDBJ databases">
        <title>Genomic Encyclopedia of Archaeal and Bacterial Type Strains, Phase II (KMG-II): from individual species to whole genera.</title>
        <authorList>
            <person name="Goeker M."/>
        </authorList>
    </citation>
    <scope>NUCLEOTIDE SEQUENCE [LARGE SCALE GENOMIC DNA]</scope>
    <source>
        <strain evidence="2 3">DSM 43383</strain>
    </source>
</reference>
<name>A0A495QHL0_9ACTN</name>
<keyword evidence="1" id="KW-0812">Transmembrane</keyword>